<evidence type="ECO:0000259" key="1">
    <source>
        <dbReference type="Pfam" id="PF13460"/>
    </source>
</evidence>
<dbReference type="EMBL" id="JBHSSC010000044">
    <property type="protein sequence ID" value="MFC6182264.1"/>
    <property type="molecule type" value="Genomic_DNA"/>
</dbReference>
<protein>
    <submittedName>
        <fullName evidence="2">NAD(P)H-binding protein</fullName>
    </submittedName>
</protein>
<reference evidence="3" key="1">
    <citation type="journal article" date="2019" name="Int. J. Syst. Evol. Microbiol.">
        <title>The Global Catalogue of Microorganisms (GCM) 10K type strain sequencing project: providing services to taxonomists for standard genome sequencing and annotation.</title>
        <authorList>
            <consortium name="The Broad Institute Genomics Platform"/>
            <consortium name="The Broad Institute Genome Sequencing Center for Infectious Disease"/>
            <person name="Wu L."/>
            <person name="Ma J."/>
        </authorList>
    </citation>
    <scope>NUCLEOTIDE SEQUENCE [LARGE SCALE GENOMIC DNA]</scope>
    <source>
        <strain evidence="3">CCM 8933</strain>
    </source>
</reference>
<dbReference type="RefSeq" id="WP_137627510.1">
    <property type="nucleotide sequence ID" value="NZ_BJDJ01000002.1"/>
</dbReference>
<dbReference type="PANTHER" id="PTHR43355:SF2">
    <property type="entry name" value="FLAVIN REDUCTASE (NADPH)"/>
    <property type="match status" value="1"/>
</dbReference>
<dbReference type="InterPro" id="IPR051606">
    <property type="entry name" value="Polyketide_Oxido-like"/>
</dbReference>
<organism evidence="2 3">
    <name type="scientific">Lactiplantibacillus daowaiensis</name>
    <dbReference type="NCBI Taxonomy" id="2559918"/>
    <lineage>
        <taxon>Bacteria</taxon>
        <taxon>Bacillati</taxon>
        <taxon>Bacillota</taxon>
        <taxon>Bacilli</taxon>
        <taxon>Lactobacillales</taxon>
        <taxon>Lactobacillaceae</taxon>
        <taxon>Lactiplantibacillus</taxon>
    </lineage>
</organism>
<name>A0ABW1S329_9LACO</name>
<dbReference type="InterPro" id="IPR016040">
    <property type="entry name" value="NAD(P)-bd_dom"/>
</dbReference>
<dbReference type="Proteomes" id="UP001596282">
    <property type="component" value="Unassembled WGS sequence"/>
</dbReference>
<comment type="caution">
    <text evidence="2">The sequence shown here is derived from an EMBL/GenBank/DDBJ whole genome shotgun (WGS) entry which is preliminary data.</text>
</comment>
<accession>A0ABW1S329</accession>
<evidence type="ECO:0000313" key="2">
    <source>
        <dbReference type="EMBL" id="MFC6182264.1"/>
    </source>
</evidence>
<gene>
    <name evidence="2" type="ORF">ACFP5Y_13590</name>
</gene>
<evidence type="ECO:0000313" key="3">
    <source>
        <dbReference type="Proteomes" id="UP001596282"/>
    </source>
</evidence>
<sequence>MKNVLILAANGQIARIVERRLLVEPAFQDVQLTLFLRQASRLSDLADNQRVTLVEGDLTDAKAVSTAMAGQDIVFVAVVDHDTQNRLTKNVIAAMQAKQVKRVLFTNVLGLYNEVPGEFGRWNAEMIGSGMAPAQRSDALLAASDLSYTTLRLPWLNDRDEVNYQLTTKDEPYNGVSGSRQSIADVVVRLIQDPSRYQRDSLGIADPATQGQDRPVY</sequence>
<dbReference type="InterPro" id="IPR036291">
    <property type="entry name" value="NAD(P)-bd_dom_sf"/>
</dbReference>
<dbReference type="SUPFAM" id="SSF51735">
    <property type="entry name" value="NAD(P)-binding Rossmann-fold domains"/>
    <property type="match status" value="1"/>
</dbReference>
<proteinExistence type="predicted"/>
<dbReference type="Gene3D" id="3.40.50.720">
    <property type="entry name" value="NAD(P)-binding Rossmann-like Domain"/>
    <property type="match status" value="1"/>
</dbReference>
<keyword evidence="3" id="KW-1185">Reference proteome</keyword>
<dbReference type="Pfam" id="PF13460">
    <property type="entry name" value="NAD_binding_10"/>
    <property type="match status" value="1"/>
</dbReference>
<dbReference type="PANTHER" id="PTHR43355">
    <property type="entry name" value="FLAVIN REDUCTASE (NADPH)"/>
    <property type="match status" value="1"/>
</dbReference>
<feature type="domain" description="NAD(P)-binding" evidence="1">
    <location>
        <begin position="9"/>
        <end position="194"/>
    </location>
</feature>